<protein>
    <submittedName>
        <fullName evidence="2">Uncharacterized protein</fullName>
    </submittedName>
</protein>
<dbReference type="RefSeq" id="WP_264981729.1">
    <property type="nucleotide sequence ID" value="NZ_AP026708.1"/>
</dbReference>
<keyword evidence="1" id="KW-0472">Membrane</keyword>
<evidence type="ECO:0000256" key="1">
    <source>
        <dbReference type="SAM" id="Phobius"/>
    </source>
</evidence>
<keyword evidence="1" id="KW-0812">Transmembrane</keyword>
<feature type="transmembrane region" description="Helical" evidence="1">
    <location>
        <begin position="28"/>
        <end position="46"/>
    </location>
</feature>
<evidence type="ECO:0000313" key="2">
    <source>
        <dbReference type="EMBL" id="BDQ34840.1"/>
    </source>
</evidence>
<keyword evidence="3" id="KW-1185">Reference proteome</keyword>
<keyword evidence="1" id="KW-1133">Transmembrane helix</keyword>
<sequence length="49" mass="5959">MERNNDEQRSFFHKAGVTYYTKRTERRVLFLLTLAMLTWGVIDYAMTHF</sequence>
<name>A0ABN6RZB6_9BACT</name>
<reference evidence="2" key="1">
    <citation type="submission" date="2022-08" db="EMBL/GenBank/DDBJ databases">
        <title>Genome Sequence of the sulphate-reducing bacterium, Pseudodesulfovibrio portus JCM14722.</title>
        <authorList>
            <person name="Kondo R."/>
            <person name="Kataoka T."/>
        </authorList>
    </citation>
    <scope>NUCLEOTIDE SEQUENCE</scope>
    <source>
        <strain evidence="2">JCM 14722</strain>
    </source>
</reference>
<gene>
    <name evidence="2" type="ORF">JCM14722_23820</name>
</gene>
<evidence type="ECO:0000313" key="3">
    <source>
        <dbReference type="Proteomes" id="UP001061361"/>
    </source>
</evidence>
<accession>A0ABN6RZB6</accession>
<dbReference type="Proteomes" id="UP001061361">
    <property type="component" value="Chromosome"/>
</dbReference>
<proteinExistence type="predicted"/>
<dbReference type="EMBL" id="AP026708">
    <property type="protein sequence ID" value="BDQ34840.1"/>
    <property type="molecule type" value="Genomic_DNA"/>
</dbReference>
<organism evidence="2 3">
    <name type="scientific">Pseudodesulfovibrio portus</name>
    <dbReference type="NCBI Taxonomy" id="231439"/>
    <lineage>
        <taxon>Bacteria</taxon>
        <taxon>Pseudomonadati</taxon>
        <taxon>Thermodesulfobacteriota</taxon>
        <taxon>Desulfovibrionia</taxon>
        <taxon>Desulfovibrionales</taxon>
        <taxon>Desulfovibrionaceae</taxon>
    </lineage>
</organism>